<feature type="compositionally biased region" description="Polar residues" evidence="6">
    <location>
        <begin position="671"/>
        <end position="685"/>
    </location>
</feature>
<dbReference type="PANTHER" id="PTHR23167:SF43">
    <property type="entry name" value="EH DOMAIN-BINDING PROTEIN 1"/>
    <property type="match status" value="1"/>
</dbReference>
<feature type="compositionally biased region" description="Polar residues" evidence="6">
    <location>
        <begin position="870"/>
        <end position="883"/>
    </location>
</feature>
<feature type="domain" description="BMERB" evidence="9">
    <location>
        <begin position="1072"/>
        <end position="1223"/>
    </location>
</feature>
<proteinExistence type="predicted"/>
<evidence type="ECO:0000313" key="10">
    <source>
        <dbReference type="RefSeq" id="XP_042598193.1"/>
    </source>
</evidence>
<dbReference type="InterPro" id="IPR022735">
    <property type="entry name" value="bMERB_dom"/>
</dbReference>
<feature type="domain" description="C2 NT-type" evidence="8">
    <location>
        <begin position="8"/>
        <end position="158"/>
    </location>
</feature>
<feature type="region of interest" description="Disordered" evidence="6">
    <location>
        <begin position="1211"/>
        <end position="1242"/>
    </location>
</feature>
<feature type="region of interest" description="Disordered" evidence="6">
    <location>
        <begin position="671"/>
        <end position="782"/>
    </location>
</feature>
<dbReference type="SMR" id="A0A9R0AH71"/>
<dbReference type="Pfam" id="PF10358">
    <property type="entry name" value="NT-C2"/>
    <property type="match status" value="1"/>
</dbReference>
<evidence type="ECO:0000256" key="4">
    <source>
        <dbReference type="ARBA" id="ARBA00023054"/>
    </source>
</evidence>
<feature type="compositionally biased region" description="Polar residues" evidence="6">
    <location>
        <begin position="302"/>
        <end position="311"/>
    </location>
</feature>
<dbReference type="FunFam" id="1.10.418.10:FF:000023">
    <property type="entry name" value="EH domain-binding protein 1 isoform X1"/>
    <property type="match status" value="1"/>
</dbReference>
<feature type="region of interest" description="Disordered" evidence="6">
    <location>
        <begin position="797"/>
        <end position="824"/>
    </location>
</feature>
<dbReference type="PROSITE" id="PS50021">
    <property type="entry name" value="CH"/>
    <property type="match status" value="1"/>
</dbReference>
<feature type="region of interest" description="Disordered" evidence="6">
    <location>
        <begin position="959"/>
        <end position="995"/>
    </location>
</feature>
<dbReference type="CDD" id="cd21254">
    <property type="entry name" value="CH_EHBP1"/>
    <property type="match status" value="1"/>
</dbReference>
<dbReference type="PROSITE" id="PS51840">
    <property type="entry name" value="C2_NT"/>
    <property type="match status" value="1"/>
</dbReference>
<dbReference type="Pfam" id="PF00307">
    <property type="entry name" value="CH"/>
    <property type="match status" value="1"/>
</dbReference>
<dbReference type="InterPro" id="IPR050540">
    <property type="entry name" value="F-actin_Monoox_Mical"/>
</dbReference>
<evidence type="ECO:0000256" key="2">
    <source>
        <dbReference type="ARBA" id="ARBA00022553"/>
    </source>
</evidence>
<dbReference type="Pfam" id="PF12130">
    <property type="entry name" value="bMERB_dom"/>
    <property type="match status" value="1"/>
</dbReference>
<evidence type="ECO:0000259" key="7">
    <source>
        <dbReference type="PROSITE" id="PS50021"/>
    </source>
</evidence>
<feature type="compositionally biased region" description="Low complexity" evidence="6">
    <location>
        <begin position="967"/>
        <end position="990"/>
    </location>
</feature>
<feature type="compositionally biased region" description="Polar residues" evidence="6">
    <location>
        <begin position="764"/>
        <end position="780"/>
    </location>
</feature>
<dbReference type="GO" id="GO:0005768">
    <property type="term" value="C:endosome"/>
    <property type="evidence" value="ECO:0007669"/>
    <property type="project" value="UniProtKB-SubCell"/>
</dbReference>
<evidence type="ECO:0000259" key="9">
    <source>
        <dbReference type="PROSITE" id="PS51848"/>
    </source>
</evidence>
<feature type="region of interest" description="Disordered" evidence="6">
    <location>
        <begin position="254"/>
        <end position="434"/>
    </location>
</feature>
<feature type="region of interest" description="Disordered" evidence="6">
    <location>
        <begin position="222"/>
        <end position="242"/>
    </location>
</feature>
<evidence type="ECO:0000256" key="1">
    <source>
        <dbReference type="ARBA" id="ARBA00004177"/>
    </source>
</evidence>
<dbReference type="InterPro" id="IPR019448">
    <property type="entry name" value="NT-C2"/>
</dbReference>
<feature type="coiled-coil region" evidence="5">
    <location>
        <begin position="179"/>
        <end position="213"/>
    </location>
</feature>
<gene>
    <name evidence="10" type="primary">LOC109072985</name>
</gene>
<organism evidence="10">
    <name type="scientific">Cyprinus carpio</name>
    <name type="common">Common carp</name>
    <dbReference type="NCBI Taxonomy" id="7962"/>
    <lineage>
        <taxon>Eukaryota</taxon>
        <taxon>Metazoa</taxon>
        <taxon>Chordata</taxon>
        <taxon>Craniata</taxon>
        <taxon>Vertebrata</taxon>
        <taxon>Euteleostomi</taxon>
        <taxon>Actinopterygii</taxon>
        <taxon>Neopterygii</taxon>
        <taxon>Teleostei</taxon>
        <taxon>Ostariophysi</taxon>
        <taxon>Cypriniformes</taxon>
        <taxon>Cyprinidae</taxon>
        <taxon>Cyprininae</taxon>
        <taxon>Cyprinus</taxon>
    </lineage>
</organism>
<dbReference type="Proteomes" id="UP001155660">
    <property type="component" value="Chromosome B17"/>
</dbReference>
<feature type="compositionally biased region" description="Basic and acidic residues" evidence="6">
    <location>
        <begin position="745"/>
        <end position="763"/>
    </location>
</feature>
<keyword evidence="4 5" id="KW-0175">Coiled coil</keyword>
<feature type="compositionally biased region" description="Low complexity" evidence="6">
    <location>
        <begin position="413"/>
        <end position="424"/>
    </location>
</feature>
<feature type="compositionally biased region" description="Basic and acidic residues" evidence="6">
    <location>
        <begin position="710"/>
        <end position="737"/>
    </location>
</feature>
<evidence type="ECO:0000256" key="5">
    <source>
        <dbReference type="SAM" id="Coils"/>
    </source>
</evidence>
<name>A0A9R0AH71_CYPCA</name>
<evidence type="ECO:0000256" key="3">
    <source>
        <dbReference type="ARBA" id="ARBA00022753"/>
    </source>
</evidence>
<dbReference type="GeneID" id="109072985"/>
<sequence>MASVWKRLQRVGKHASKFQFVASYQELVVECTKKWQPDKLVVVWTRRSRRKSSKSHSWQPGIKNPYRGVVVWPVPENIEITVTLFKDPHAEEFEDKEWTFVIENESPSGRRKALATSCINMKQYASAMPTQTDVKLKFKPLSKKVVSATLQFSLSCIFLREGKATDEDMQSLASLMSMKQADIGNLDDFEEENEEDEENRVNQEEKAAKITEIVRQLNALSSIDGDPDDCLKQANKPASSSEELISKLNFLDQQDQEQSNMSSNPFDEPNDPVDLNPFGDPDEDEPSPKPHVRSTIKDQQPVYDQNTSYASNPFAEADTEIDSSKLGNPFDEPEPEPQPKVSPPRSNKRKNVRPVDMSKYLYANTTKTEEEELDESNPFYEARSSGVVTSEVDSSISEKSTKHRAPLPPIAGPNPAVAPGGPVPKTSAPEGTPTPLALAPSSVSAVIGRELTSSSPKPSPIPSPVLGGRPNASQSLLAWCREVTKNYRGVKITNFTTSWRNGLAFCALLHHFRPALIDYKALNPQDIKENNKKAYDGFASLGISRLLEPSDMVLLAIPDKLTVMTYLYQIRAHFSGEELNVVQIEANSSRSTYKVGDFETDTNSSIDQDKFYAELNDIQREPTNQGAAATNGGHGVKEEQEVKSVMTVGGCGSLSASPGEVLKDVAPSLRATTADQDSPVATTVTEPHPRPAQSTRTSLETSTNQPPAAEQKKLLKADTLDMGDLSHRLEREKERGRSVGLTAADTRDSREQHETPRPGERQTESVSPMWQTGSSLTSTHKLGFTYNRDTDLIKKKRASLRHSESDSTSDSSAQTNHTHTPAKLTQEVIPAPVSNTSEEKKVLSRQEELKERARLLLEQARRDAAMKAGNKSTNNAQSPTHTPQIIDERDEERRRQLRERARQLIAEARSGVKMAELPLFTDSTSIACSAAGNNLKGRSKTAGGVMNSRHVDLKLKKLTEIRPQGGSSPSSSSSSSSLTASSTSPLSPESGGMQNNVDELHAERLRRATERLRSPVVFHKESAVRKTQLKSFSQYVETRPEVKRQRSVPEDLKRAAEERGALTETEGRKPTEDEQKAFKDTSQYVVGELAALESEQRQIDTRASRVEKRLRYLMDTGNNKEEEESMMQEWFTLVNKKNALIRRQNQLSLLEKEHDLERRFELLNRELRAMLAIEDWQKTEAQKRREQLLLDELVILVNKRDALVRDLDAQEKEAEEEDEHLERTLEQNKGKMAKKEEKCVLQ</sequence>
<evidence type="ECO:0000256" key="6">
    <source>
        <dbReference type="SAM" id="MobiDB-lite"/>
    </source>
</evidence>
<feature type="compositionally biased region" description="Polar residues" evidence="6">
    <location>
        <begin position="692"/>
        <end position="706"/>
    </location>
</feature>
<feature type="domain" description="Calponin-homology (CH)" evidence="7">
    <location>
        <begin position="470"/>
        <end position="575"/>
    </location>
</feature>
<keyword evidence="2" id="KW-0597">Phosphoprotein</keyword>
<keyword evidence="3" id="KW-0967">Endosome</keyword>
<dbReference type="AlphaFoldDB" id="A0A9R0AH71"/>
<dbReference type="PROSITE" id="PS51848">
    <property type="entry name" value="BMERB"/>
    <property type="match status" value="1"/>
</dbReference>
<dbReference type="SMART" id="SM00033">
    <property type="entry name" value="CH"/>
    <property type="match status" value="1"/>
</dbReference>
<accession>A0A9R0AH71</accession>
<feature type="compositionally biased region" description="Polar residues" evidence="6">
    <location>
        <begin position="386"/>
        <end position="398"/>
    </location>
</feature>
<feature type="compositionally biased region" description="Polar residues" evidence="6">
    <location>
        <begin position="254"/>
        <end position="265"/>
    </location>
</feature>
<feature type="compositionally biased region" description="Basic and acidic residues" evidence="6">
    <location>
        <begin position="1038"/>
        <end position="1077"/>
    </location>
</feature>
<dbReference type="RefSeq" id="XP_042598193.1">
    <property type="nucleotide sequence ID" value="XM_042742259.1"/>
</dbReference>
<feature type="region of interest" description="Disordered" evidence="6">
    <location>
        <begin position="1037"/>
        <end position="1077"/>
    </location>
</feature>
<evidence type="ECO:0000259" key="8">
    <source>
        <dbReference type="PROSITE" id="PS51840"/>
    </source>
</evidence>
<dbReference type="SMART" id="SM01203">
    <property type="entry name" value="DUF3585"/>
    <property type="match status" value="1"/>
</dbReference>
<protein>
    <submittedName>
        <fullName evidence="10">EH domain-binding protein 1-like isoform X4</fullName>
    </submittedName>
</protein>
<dbReference type="InterPro" id="IPR001715">
    <property type="entry name" value="CH_dom"/>
</dbReference>
<feature type="region of interest" description="Disordered" evidence="6">
    <location>
        <begin position="867"/>
        <end position="895"/>
    </location>
</feature>
<comment type="subcellular location">
    <subcellularLocation>
        <location evidence="1">Endosome</location>
    </subcellularLocation>
</comment>
<reference evidence="10" key="1">
    <citation type="submission" date="2025-08" db="UniProtKB">
        <authorList>
            <consortium name="RefSeq"/>
        </authorList>
    </citation>
    <scope>IDENTIFICATION</scope>
    <source>
        <tissue evidence="10">Muscle</tissue>
    </source>
</reference>
<feature type="compositionally biased region" description="Basic and acidic residues" evidence="6">
    <location>
        <begin position="1220"/>
        <end position="1242"/>
    </location>
</feature>
<dbReference type="PANTHER" id="PTHR23167">
    <property type="entry name" value="CALPONIN HOMOLOGY DOMAIN-CONTAINING PROTEIN DDB_G0272472-RELATED"/>
    <property type="match status" value="1"/>
</dbReference>